<dbReference type="Proteomes" id="UP001276150">
    <property type="component" value="Unassembled WGS sequence"/>
</dbReference>
<organism evidence="1 2">
    <name type="scientific">Deinococcus arenicola</name>
    <dbReference type="NCBI Taxonomy" id="2994950"/>
    <lineage>
        <taxon>Bacteria</taxon>
        <taxon>Thermotogati</taxon>
        <taxon>Deinococcota</taxon>
        <taxon>Deinococci</taxon>
        <taxon>Deinococcales</taxon>
        <taxon>Deinococcaceae</taxon>
        <taxon>Deinococcus</taxon>
    </lineage>
</organism>
<evidence type="ECO:0000313" key="1">
    <source>
        <dbReference type="EMBL" id="MDV6373834.1"/>
    </source>
</evidence>
<protein>
    <submittedName>
        <fullName evidence="1">Uncharacterized protein</fullName>
    </submittedName>
</protein>
<dbReference type="RefSeq" id="WP_317639152.1">
    <property type="nucleotide sequence ID" value="NZ_JAPMIV010000005.1"/>
</dbReference>
<accession>A0ABU4DQ53</accession>
<keyword evidence="2" id="KW-1185">Reference proteome</keyword>
<evidence type="ECO:0000313" key="2">
    <source>
        <dbReference type="Proteomes" id="UP001276150"/>
    </source>
</evidence>
<sequence length="425" mass="46343">MGEAKRRKQLGLMPTVYPFEAELDAGGAVKLVRGPDDDALNQLIVDELVGSQTGGAAWASEYRTALLLSGKYSKTVTTAEDVDAMPVAPLRRITGELAMGPVGAQEGQVTIPVEGGVIRLRGQQHSVDGTRWDTFTPPRDPQQFMAILRNNPAFDLTGESIGQLTAEHWQAGRMDIDPDPADELLEAVEAVVTEWHGETKKLWGDLHRERMEDNAAPIPQARRSTFDLRHPAPLQNPLSGIFAIRGGAEFIPLMEADAYTLDGETWHSYADPDAEVDSSSLPAELANIFDMEMVGATVYADGRVELGDDVPAEHTERIQAELREATGAGDADAWADWTLQMLSETYGDELVDVLDDQALPVPVAVRLDIPKDALGDPDPLSQTFMESEVTFDGTQWRDLFDDLPPELAAFAAPATEDDEGENQLN</sequence>
<reference evidence="1 2" key="1">
    <citation type="submission" date="2022-11" db="EMBL/GenBank/DDBJ databases">
        <title>Deinococcus ZS9-10, Low Temperature and Draught-tolerating, UV-resistant Bacteria from Continental Antarctica.</title>
        <authorList>
            <person name="Cheng L."/>
        </authorList>
    </citation>
    <scope>NUCLEOTIDE SEQUENCE [LARGE SCALE GENOMIC DNA]</scope>
    <source>
        <strain evidence="1 2">ZS9-10</strain>
    </source>
</reference>
<gene>
    <name evidence="1" type="ORF">ORD21_04380</name>
</gene>
<comment type="caution">
    <text evidence="1">The sequence shown here is derived from an EMBL/GenBank/DDBJ whole genome shotgun (WGS) entry which is preliminary data.</text>
</comment>
<dbReference type="EMBL" id="JAPMIV010000005">
    <property type="protein sequence ID" value="MDV6373834.1"/>
    <property type="molecule type" value="Genomic_DNA"/>
</dbReference>
<name>A0ABU4DQ53_9DEIO</name>
<proteinExistence type="predicted"/>